<evidence type="ECO:0000313" key="2">
    <source>
        <dbReference type="EMBL" id="KIK03745.1"/>
    </source>
</evidence>
<dbReference type="Proteomes" id="UP000054477">
    <property type="component" value="Unassembled WGS sequence"/>
</dbReference>
<keyword evidence="3" id="KW-1185">Reference proteome</keyword>
<accession>A0A0C9WVX9</accession>
<reference evidence="2 3" key="1">
    <citation type="submission" date="2014-04" db="EMBL/GenBank/DDBJ databases">
        <authorList>
            <consortium name="DOE Joint Genome Institute"/>
            <person name="Kuo A."/>
            <person name="Kohler A."/>
            <person name="Nagy L.G."/>
            <person name="Floudas D."/>
            <person name="Copeland A."/>
            <person name="Barry K.W."/>
            <person name="Cichocki N."/>
            <person name="Veneault-Fourrey C."/>
            <person name="LaButti K."/>
            <person name="Lindquist E.A."/>
            <person name="Lipzen A."/>
            <person name="Lundell T."/>
            <person name="Morin E."/>
            <person name="Murat C."/>
            <person name="Sun H."/>
            <person name="Tunlid A."/>
            <person name="Henrissat B."/>
            <person name="Grigoriev I.V."/>
            <person name="Hibbett D.S."/>
            <person name="Martin F."/>
            <person name="Nordberg H.P."/>
            <person name="Cantor M.N."/>
            <person name="Hua S.X."/>
        </authorList>
    </citation>
    <scope>NUCLEOTIDE SEQUENCE [LARGE SCALE GENOMIC DNA]</scope>
    <source>
        <strain evidence="2 3">LaAM-08-1</strain>
    </source>
</reference>
<feature type="chain" id="PRO_5002205592" evidence="1">
    <location>
        <begin position="19"/>
        <end position="250"/>
    </location>
</feature>
<dbReference type="EMBL" id="KN838577">
    <property type="protein sequence ID" value="KIK03745.1"/>
    <property type="molecule type" value="Genomic_DNA"/>
</dbReference>
<sequence length="250" mass="26174">MLVLQILTAVLTISFAKANPVAIDLRNWDNPAADGSYKREELAVTSATSSYAEYVPSPTETSLTLRYYQERATCLDQFVWYCQVPAGACIASLGALATPVNLWSLVPCAIAAVCGSVALVFGALCCNGIIKNCDGGSFTSSISGASSVSGNVMATLNGGGGHGDAPFTRGSPIVVEIILTTTSIICTTVSWLALSAALDQEKQGVVANQILSLTTISIASSIVNELLAQGFNHIGHFSLFNSIWHGLYCL</sequence>
<organism evidence="2 3">
    <name type="scientific">Laccaria amethystina LaAM-08-1</name>
    <dbReference type="NCBI Taxonomy" id="1095629"/>
    <lineage>
        <taxon>Eukaryota</taxon>
        <taxon>Fungi</taxon>
        <taxon>Dikarya</taxon>
        <taxon>Basidiomycota</taxon>
        <taxon>Agaricomycotina</taxon>
        <taxon>Agaricomycetes</taxon>
        <taxon>Agaricomycetidae</taxon>
        <taxon>Agaricales</taxon>
        <taxon>Agaricineae</taxon>
        <taxon>Hydnangiaceae</taxon>
        <taxon>Laccaria</taxon>
    </lineage>
</organism>
<feature type="signal peptide" evidence="1">
    <location>
        <begin position="1"/>
        <end position="18"/>
    </location>
</feature>
<dbReference type="AlphaFoldDB" id="A0A0C9WVX9"/>
<reference evidence="3" key="2">
    <citation type="submission" date="2015-01" db="EMBL/GenBank/DDBJ databases">
        <title>Evolutionary Origins and Diversification of the Mycorrhizal Mutualists.</title>
        <authorList>
            <consortium name="DOE Joint Genome Institute"/>
            <consortium name="Mycorrhizal Genomics Consortium"/>
            <person name="Kohler A."/>
            <person name="Kuo A."/>
            <person name="Nagy L.G."/>
            <person name="Floudas D."/>
            <person name="Copeland A."/>
            <person name="Barry K.W."/>
            <person name="Cichocki N."/>
            <person name="Veneault-Fourrey C."/>
            <person name="LaButti K."/>
            <person name="Lindquist E.A."/>
            <person name="Lipzen A."/>
            <person name="Lundell T."/>
            <person name="Morin E."/>
            <person name="Murat C."/>
            <person name="Riley R."/>
            <person name="Ohm R."/>
            <person name="Sun H."/>
            <person name="Tunlid A."/>
            <person name="Henrissat B."/>
            <person name="Grigoriev I.V."/>
            <person name="Hibbett D.S."/>
            <person name="Martin F."/>
        </authorList>
    </citation>
    <scope>NUCLEOTIDE SEQUENCE [LARGE SCALE GENOMIC DNA]</scope>
    <source>
        <strain evidence="3">LaAM-08-1</strain>
    </source>
</reference>
<dbReference type="HOGENOM" id="CLU_072844_1_0_1"/>
<name>A0A0C9WVX9_9AGAR</name>
<gene>
    <name evidence="2" type="ORF">K443DRAFT_94663</name>
</gene>
<evidence type="ECO:0000256" key="1">
    <source>
        <dbReference type="SAM" id="SignalP"/>
    </source>
</evidence>
<proteinExistence type="predicted"/>
<protein>
    <submittedName>
        <fullName evidence="2">Uncharacterized protein</fullName>
    </submittedName>
</protein>
<keyword evidence="1" id="KW-0732">Signal</keyword>
<evidence type="ECO:0000313" key="3">
    <source>
        <dbReference type="Proteomes" id="UP000054477"/>
    </source>
</evidence>
<dbReference type="OrthoDB" id="3040186at2759"/>